<sequence>MKRLGLLVLACLYLFALPAAAAEVPTDPRVTAAVAAWKSTPLYVDPLYSSVDTTGVVERVSSAQVPVYVALLPTGTWFQEKGDTVRLAGWLAVSNGKPGLYLVVDGYTVVGAAHLVAASTYGTTYATKDESVAGQVGDYLDSVRFNDRYDKDPARTAALPVEPKRSYSEDRFTVKSAIGNSLGGLTLGLLGGALLALPVLGLAAMVAHRRGGRL</sequence>
<evidence type="ECO:0000256" key="2">
    <source>
        <dbReference type="SAM" id="SignalP"/>
    </source>
</evidence>
<name>A0ABN1RMB4_9ACTN</name>
<keyword evidence="2" id="KW-0732">Signal</keyword>
<evidence type="ECO:0000313" key="3">
    <source>
        <dbReference type="EMBL" id="GAA0959949.1"/>
    </source>
</evidence>
<evidence type="ECO:0000256" key="1">
    <source>
        <dbReference type="SAM" id="Phobius"/>
    </source>
</evidence>
<keyword evidence="1" id="KW-1133">Transmembrane helix</keyword>
<accession>A0ABN1RMB4</accession>
<evidence type="ECO:0000313" key="4">
    <source>
        <dbReference type="Proteomes" id="UP001500542"/>
    </source>
</evidence>
<protein>
    <recommendedName>
        <fullName evidence="5">TPM domain-containing protein</fullName>
    </recommendedName>
</protein>
<keyword evidence="1" id="KW-0812">Transmembrane</keyword>
<feature type="chain" id="PRO_5046923731" description="TPM domain-containing protein" evidence="2">
    <location>
        <begin position="22"/>
        <end position="214"/>
    </location>
</feature>
<keyword evidence="1" id="KW-0472">Membrane</keyword>
<organism evidence="3 4">
    <name type="scientific">Kribbella koreensis</name>
    <dbReference type="NCBI Taxonomy" id="57909"/>
    <lineage>
        <taxon>Bacteria</taxon>
        <taxon>Bacillati</taxon>
        <taxon>Actinomycetota</taxon>
        <taxon>Actinomycetes</taxon>
        <taxon>Propionibacteriales</taxon>
        <taxon>Kribbellaceae</taxon>
        <taxon>Kribbella</taxon>
    </lineage>
</organism>
<gene>
    <name evidence="3" type="ORF">GCM10009554_74310</name>
</gene>
<dbReference type="Proteomes" id="UP001500542">
    <property type="component" value="Unassembled WGS sequence"/>
</dbReference>
<comment type="caution">
    <text evidence="3">The sequence shown here is derived from an EMBL/GenBank/DDBJ whole genome shotgun (WGS) entry which is preliminary data.</text>
</comment>
<reference evidence="3 4" key="1">
    <citation type="journal article" date="2019" name="Int. J. Syst. Evol. Microbiol.">
        <title>The Global Catalogue of Microorganisms (GCM) 10K type strain sequencing project: providing services to taxonomists for standard genome sequencing and annotation.</title>
        <authorList>
            <consortium name="The Broad Institute Genomics Platform"/>
            <consortium name="The Broad Institute Genome Sequencing Center for Infectious Disease"/>
            <person name="Wu L."/>
            <person name="Ma J."/>
        </authorList>
    </citation>
    <scope>NUCLEOTIDE SEQUENCE [LARGE SCALE GENOMIC DNA]</scope>
    <source>
        <strain evidence="3 4">JCM 10977</strain>
    </source>
</reference>
<keyword evidence="4" id="KW-1185">Reference proteome</keyword>
<evidence type="ECO:0008006" key="5">
    <source>
        <dbReference type="Google" id="ProtNLM"/>
    </source>
</evidence>
<proteinExistence type="predicted"/>
<dbReference type="EMBL" id="BAAAHK010000021">
    <property type="protein sequence ID" value="GAA0959949.1"/>
    <property type="molecule type" value="Genomic_DNA"/>
</dbReference>
<dbReference type="RefSeq" id="WP_343981744.1">
    <property type="nucleotide sequence ID" value="NZ_BAAAHK010000021.1"/>
</dbReference>
<feature type="signal peptide" evidence="2">
    <location>
        <begin position="1"/>
        <end position="21"/>
    </location>
</feature>
<feature type="transmembrane region" description="Helical" evidence="1">
    <location>
        <begin position="182"/>
        <end position="207"/>
    </location>
</feature>